<evidence type="ECO:0000256" key="3">
    <source>
        <dbReference type="RuleBase" id="RU003616"/>
    </source>
</evidence>
<dbReference type="SUPFAM" id="SSF49764">
    <property type="entry name" value="HSP20-like chaperones"/>
    <property type="match status" value="1"/>
</dbReference>
<evidence type="ECO:0000259" key="4">
    <source>
        <dbReference type="PROSITE" id="PS01031"/>
    </source>
</evidence>
<sequence length="159" mass="17808">MNSIDLTPLYRSSVGFDRLASLIDNALTTDNNTIGYPPYNIEILDENRYVIALAVAGFSQEELDIQVEKGVLTVRGNKSSKDERKYLYQGIANRTFERKFNLADYVEVTDADLTNGLLTISLVKEIPEAMKPKTISINHGNASLEHKQNKRLSKDDKAA</sequence>
<dbReference type="PROSITE" id="PS01031">
    <property type="entry name" value="SHSP"/>
    <property type="match status" value="1"/>
</dbReference>
<gene>
    <name evidence="5" type="ORF">GCM10022277_12010</name>
</gene>
<name>A0ABP7MD14_9GAMM</name>
<dbReference type="Proteomes" id="UP001501565">
    <property type="component" value="Unassembled WGS sequence"/>
</dbReference>
<evidence type="ECO:0000256" key="2">
    <source>
        <dbReference type="PROSITE-ProRule" id="PRU00285"/>
    </source>
</evidence>
<keyword evidence="1" id="KW-0346">Stress response</keyword>
<feature type="domain" description="SHSP" evidence="4">
    <location>
        <begin position="30"/>
        <end position="140"/>
    </location>
</feature>
<dbReference type="CDD" id="cd06470">
    <property type="entry name" value="ACD_IbpA-B_like"/>
    <property type="match status" value="1"/>
</dbReference>
<protein>
    <submittedName>
        <fullName evidence="5">Hsp20 family protein</fullName>
    </submittedName>
</protein>
<proteinExistence type="inferred from homology"/>
<dbReference type="RefSeq" id="WP_344796486.1">
    <property type="nucleotide sequence ID" value="NZ_BAABBN010000004.1"/>
</dbReference>
<evidence type="ECO:0000256" key="1">
    <source>
        <dbReference type="ARBA" id="ARBA00023016"/>
    </source>
</evidence>
<evidence type="ECO:0000313" key="5">
    <source>
        <dbReference type="EMBL" id="GAA3918382.1"/>
    </source>
</evidence>
<dbReference type="Gene3D" id="2.60.40.790">
    <property type="match status" value="1"/>
</dbReference>
<comment type="caution">
    <text evidence="5">The sequence shown here is derived from an EMBL/GenBank/DDBJ whole genome shotgun (WGS) entry which is preliminary data.</text>
</comment>
<dbReference type="InterPro" id="IPR002068">
    <property type="entry name" value="A-crystallin/Hsp20_dom"/>
</dbReference>
<dbReference type="Pfam" id="PF00011">
    <property type="entry name" value="HSP20"/>
    <property type="match status" value="1"/>
</dbReference>
<organism evidence="5 6">
    <name type="scientific">Litoribacillus peritrichatus</name>
    <dbReference type="NCBI Taxonomy" id="718191"/>
    <lineage>
        <taxon>Bacteria</taxon>
        <taxon>Pseudomonadati</taxon>
        <taxon>Pseudomonadota</taxon>
        <taxon>Gammaproteobacteria</taxon>
        <taxon>Oceanospirillales</taxon>
        <taxon>Oceanospirillaceae</taxon>
        <taxon>Litoribacillus</taxon>
    </lineage>
</organism>
<keyword evidence="6" id="KW-1185">Reference proteome</keyword>
<evidence type="ECO:0000313" key="6">
    <source>
        <dbReference type="Proteomes" id="UP001501565"/>
    </source>
</evidence>
<accession>A0ABP7MD14</accession>
<comment type="similarity">
    <text evidence="2 3">Belongs to the small heat shock protein (HSP20) family.</text>
</comment>
<dbReference type="InterPro" id="IPR008978">
    <property type="entry name" value="HSP20-like_chaperone"/>
</dbReference>
<dbReference type="PANTHER" id="PTHR47062:SF1">
    <property type="entry name" value="SMALL HEAT SHOCK PROTEIN IBPA"/>
    <property type="match status" value="1"/>
</dbReference>
<dbReference type="EMBL" id="BAABBN010000004">
    <property type="protein sequence ID" value="GAA3918382.1"/>
    <property type="molecule type" value="Genomic_DNA"/>
</dbReference>
<reference evidence="6" key="1">
    <citation type="journal article" date="2019" name="Int. J. Syst. Evol. Microbiol.">
        <title>The Global Catalogue of Microorganisms (GCM) 10K type strain sequencing project: providing services to taxonomists for standard genome sequencing and annotation.</title>
        <authorList>
            <consortium name="The Broad Institute Genomics Platform"/>
            <consortium name="The Broad Institute Genome Sequencing Center for Infectious Disease"/>
            <person name="Wu L."/>
            <person name="Ma J."/>
        </authorList>
    </citation>
    <scope>NUCLEOTIDE SEQUENCE [LARGE SCALE GENOMIC DNA]</scope>
    <source>
        <strain evidence="6">JCM 17551</strain>
    </source>
</reference>
<dbReference type="PANTHER" id="PTHR47062">
    <property type="match status" value="1"/>
</dbReference>
<dbReference type="InterPro" id="IPR037913">
    <property type="entry name" value="ACD_IbpA/B"/>
</dbReference>